<organism evidence="7 8">
    <name type="scientific">Thioalkalicoccus limnaeus</name>
    <dbReference type="NCBI Taxonomy" id="120681"/>
    <lineage>
        <taxon>Bacteria</taxon>
        <taxon>Pseudomonadati</taxon>
        <taxon>Pseudomonadota</taxon>
        <taxon>Gammaproteobacteria</taxon>
        <taxon>Chromatiales</taxon>
        <taxon>Chromatiaceae</taxon>
        <taxon>Thioalkalicoccus</taxon>
    </lineage>
</organism>
<dbReference type="SUPFAM" id="SSF53098">
    <property type="entry name" value="Ribonuclease H-like"/>
    <property type="match status" value="1"/>
</dbReference>
<evidence type="ECO:0000256" key="5">
    <source>
        <dbReference type="HAMAP-Rule" id="MF_00045"/>
    </source>
</evidence>
<dbReference type="NCBIfam" id="NF003765">
    <property type="entry name" value="PRK05359.1"/>
    <property type="match status" value="1"/>
</dbReference>
<evidence type="ECO:0000259" key="6">
    <source>
        <dbReference type="SMART" id="SM00479"/>
    </source>
</evidence>
<keyword evidence="8" id="KW-1185">Reference proteome</keyword>
<comment type="subcellular location">
    <subcellularLocation>
        <location evidence="5">Cytoplasm</location>
    </subcellularLocation>
</comment>
<dbReference type="PANTHER" id="PTHR11046">
    <property type="entry name" value="OLIGORIBONUCLEASE, MITOCHONDRIAL"/>
    <property type="match status" value="1"/>
</dbReference>
<dbReference type="GO" id="GO:0016787">
    <property type="term" value="F:hydrolase activity"/>
    <property type="evidence" value="ECO:0007669"/>
    <property type="project" value="UniProtKB-KW"/>
</dbReference>
<evidence type="ECO:0000313" key="7">
    <source>
        <dbReference type="EMBL" id="MEY6433932.1"/>
    </source>
</evidence>
<dbReference type="PANTHER" id="PTHR11046:SF0">
    <property type="entry name" value="OLIGORIBONUCLEASE, MITOCHONDRIAL"/>
    <property type="match status" value="1"/>
</dbReference>
<dbReference type="HAMAP" id="MF_00045">
    <property type="entry name" value="Oligoribonuclease"/>
    <property type="match status" value="1"/>
</dbReference>
<keyword evidence="5" id="KW-0963">Cytoplasm</keyword>
<comment type="caution">
    <text evidence="7">The sequence shown here is derived from an EMBL/GenBank/DDBJ whole genome shotgun (WGS) entry which is preliminary data.</text>
</comment>
<sequence>MQPNEDHLIWIDLEMTGLDPDRDCILEIATLITDSELNAIAEGPAIAIHRPEHVLAGLDEWNRHHHGASGLLDRVRESRWDVAEAEQATLAFIAAHVPAGQSPMCGNSICQDRRFLARAMPRLEAFFHYRNLDVSTLKILAQRWAPEVAEAFKKESRHLALDDIKESIAELRHYRAHLLQY</sequence>
<dbReference type="InterPro" id="IPR012337">
    <property type="entry name" value="RNaseH-like_sf"/>
</dbReference>
<evidence type="ECO:0000256" key="4">
    <source>
        <dbReference type="ARBA" id="ARBA00022839"/>
    </source>
</evidence>
<keyword evidence="4 5" id="KW-0269">Exonuclease</keyword>
<evidence type="ECO:0000313" key="8">
    <source>
        <dbReference type="Proteomes" id="UP001564408"/>
    </source>
</evidence>
<keyword evidence="2 5" id="KW-0540">Nuclease</keyword>
<feature type="domain" description="Exonuclease" evidence="6">
    <location>
        <begin position="7"/>
        <end position="180"/>
    </location>
</feature>
<accession>A0ABV4BKW5</accession>
<dbReference type="InterPro" id="IPR013520">
    <property type="entry name" value="Ribonucl_H"/>
</dbReference>
<comment type="similarity">
    <text evidence="1 5">Belongs to the oligoribonuclease family.</text>
</comment>
<dbReference type="InterPro" id="IPR036397">
    <property type="entry name" value="RNaseH_sf"/>
</dbReference>
<dbReference type="SMART" id="SM00479">
    <property type="entry name" value="EXOIII"/>
    <property type="match status" value="1"/>
</dbReference>
<dbReference type="CDD" id="cd06135">
    <property type="entry name" value="Orn"/>
    <property type="match status" value="1"/>
</dbReference>
<dbReference type="Pfam" id="PF00929">
    <property type="entry name" value="RNase_T"/>
    <property type="match status" value="1"/>
</dbReference>
<dbReference type="InterPro" id="IPR022894">
    <property type="entry name" value="Oligoribonuclease"/>
</dbReference>
<feature type="active site" evidence="5">
    <location>
        <position position="129"/>
    </location>
</feature>
<proteinExistence type="inferred from homology"/>
<evidence type="ECO:0000256" key="2">
    <source>
        <dbReference type="ARBA" id="ARBA00022722"/>
    </source>
</evidence>
<dbReference type="EMBL" id="JBDKXB010000033">
    <property type="protein sequence ID" value="MEY6433932.1"/>
    <property type="molecule type" value="Genomic_DNA"/>
</dbReference>
<dbReference type="RefSeq" id="WP_369668316.1">
    <property type="nucleotide sequence ID" value="NZ_JBDKXB010000033.1"/>
</dbReference>
<reference evidence="7 8" key="1">
    <citation type="submission" date="2024-05" db="EMBL/GenBank/DDBJ databases">
        <title>Genome Sequence and Characterization of the New Strain Purple Sulfur Bacterium of Genus Thioalkalicoccus.</title>
        <authorList>
            <person name="Bryantseva I.A."/>
            <person name="Kyndt J.A."/>
            <person name="Imhoff J.F."/>
        </authorList>
    </citation>
    <scope>NUCLEOTIDE SEQUENCE [LARGE SCALE GENOMIC DNA]</scope>
    <source>
        <strain evidence="7 8">Um2</strain>
    </source>
</reference>
<name>A0ABV4BKW5_9GAMM</name>
<gene>
    <name evidence="5 7" type="primary">orn</name>
    <name evidence="7" type="ORF">ABC977_16125</name>
</gene>
<keyword evidence="3 5" id="KW-0378">Hydrolase</keyword>
<dbReference type="EC" id="3.1.-.-" evidence="5"/>
<evidence type="ECO:0000256" key="3">
    <source>
        <dbReference type="ARBA" id="ARBA00022801"/>
    </source>
</evidence>
<dbReference type="Proteomes" id="UP001564408">
    <property type="component" value="Unassembled WGS sequence"/>
</dbReference>
<comment type="function">
    <text evidence="5">3'-to-5' exoribonuclease specific for small oligoribonucleotides.</text>
</comment>
<protein>
    <recommendedName>
        <fullName evidence="5">Oligoribonuclease</fullName>
        <ecNumber evidence="5">3.1.-.-</ecNumber>
    </recommendedName>
</protein>
<dbReference type="Gene3D" id="3.30.420.10">
    <property type="entry name" value="Ribonuclease H-like superfamily/Ribonuclease H"/>
    <property type="match status" value="1"/>
</dbReference>
<evidence type="ECO:0000256" key="1">
    <source>
        <dbReference type="ARBA" id="ARBA00009921"/>
    </source>
</evidence>